<dbReference type="Pfam" id="PF08205">
    <property type="entry name" value="C2-set_2"/>
    <property type="match status" value="1"/>
</dbReference>
<dbReference type="SUPFAM" id="SSF48726">
    <property type="entry name" value="Immunoglobulin"/>
    <property type="match status" value="2"/>
</dbReference>
<comment type="caution">
    <text evidence="6">The sequence shown here is derived from an EMBL/GenBank/DDBJ whole genome shotgun (WGS) entry which is preliminary data.</text>
</comment>
<dbReference type="InterPro" id="IPR013783">
    <property type="entry name" value="Ig-like_fold"/>
</dbReference>
<feature type="transmembrane region" description="Helical" evidence="4">
    <location>
        <begin position="20"/>
        <end position="40"/>
    </location>
</feature>
<keyword evidence="2 4" id="KW-0472">Membrane</keyword>
<dbReference type="Pfam" id="PF13895">
    <property type="entry name" value="Ig_2"/>
    <property type="match status" value="1"/>
</dbReference>
<name>A0AAN8CUZ8_CHAGU</name>
<evidence type="ECO:0000313" key="7">
    <source>
        <dbReference type="Proteomes" id="UP001331515"/>
    </source>
</evidence>
<reference evidence="6 7" key="1">
    <citation type="journal article" date="2023" name="Mol. Biol. Evol.">
        <title>Genomics of Secondarily Temperate Adaptation in the Only Non-Antarctic Icefish.</title>
        <authorList>
            <person name="Rivera-Colon A.G."/>
            <person name="Rayamajhi N."/>
            <person name="Minhas B.F."/>
            <person name="Madrigal G."/>
            <person name="Bilyk K.T."/>
            <person name="Yoon V."/>
            <person name="Hune M."/>
            <person name="Gregory S."/>
            <person name="Cheng C.H.C."/>
            <person name="Catchen J.M."/>
        </authorList>
    </citation>
    <scope>NUCLEOTIDE SEQUENCE [LARGE SCALE GENOMIC DNA]</scope>
    <source>
        <tissue evidence="6">White muscle</tissue>
    </source>
</reference>
<feature type="domain" description="Ig-like" evidence="5">
    <location>
        <begin position="269"/>
        <end position="351"/>
    </location>
</feature>
<dbReference type="SMART" id="SM00408">
    <property type="entry name" value="IGc2"/>
    <property type="match status" value="1"/>
</dbReference>
<sequence length="456" mass="49780">MALKKSAQHHSAVILDIHSLSHSAAMGVGLAVVTLLIALMQGVSCQTWAVILPKTILVINDSCVTIPCRFTIPRNEEANILNCSKGVVWKKGSTTGPKVFIAHTPQLNLIQGEITGDVTKKNCTTTFHGFRQDNNDKYFFRLECAKLTKYTFNNGVTINAQPDLPPSLLSSGGQVSEGAQVRLQCSVPVPCHNMPPSITWSPEDTSSQKSTQMQSSDDGQMIMMTTLTFSAAAHHNNQSFSCSVTYPLPAGGSSRSSATSQRLSVLYGPKDTVATVSNSAPVFEGQSVTLTCFSEANPPVSLYTWYRGDRGKLTKIGKGEKLVLQASQTDSGLYLCEAQSPMASQRSRPVSLEVKTTTGRIEGVVLPYTICGVLLLLYIMTVVVDVYKYRGISRRLKMIEVKGEEHTYTNMRSRSVASDYDQLQHRPSEMMPHPDASTYENPVALQATFKNTPLSK</sequence>
<evidence type="ECO:0000256" key="1">
    <source>
        <dbReference type="ARBA" id="ARBA00004167"/>
    </source>
</evidence>
<gene>
    <name evidence="6" type="ORF">CgunFtcFv8_005129</name>
</gene>
<dbReference type="InterPro" id="IPR036179">
    <property type="entry name" value="Ig-like_dom_sf"/>
</dbReference>
<dbReference type="Gene3D" id="2.60.40.10">
    <property type="entry name" value="Immunoglobulins"/>
    <property type="match status" value="3"/>
</dbReference>
<accession>A0AAN8CUZ8</accession>
<keyword evidence="4" id="KW-1133">Transmembrane helix</keyword>
<keyword evidence="7" id="KW-1185">Reference proteome</keyword>
<evidence type="ECO:0000259" key="5">
    <source>
        <dbReference type="PROSITE" id="PS50835"/>
    </source>
</evidence>
<keyword evidence="3" id="KW-1015">Disulfide bond</keyword>
<evidence type="ECO:0000256" key="4">
    <source>
        <dbReference type="SAM" id="Phobius"/>
    </source>
</evidence>
<protein>
    <recommendedName>
        <fullName evidence="5">Ig-like domain-containing protein</fullName>
    </recommendedName>
</protein>
<dbReference type="EMBL" id="JAURVH010001528">
    <property type="protein sequence ID" value="KAK5910910.1"/>
    <property type="molecule type" value="Genomic_DNA"/>
</dbReference>
<evidence type="ECO:0000313" key="6">
    <source>
        <dbReference type="EMBL" id="KAK5910910.1"/>
    </source>
</evidence>
<dbReference type="PANTHER" id="PTHR46484">
    <property type="entry name" value="SI:CH211-171H4.5-RELATED"/>
    <property type="match status" value="1"/>
</dbReference>
<dbReference type="InterPro" id="IPR013162">
    <property type="entry name" value="CD80_C2-set"/>
</dbReference>
<feature type="transmembrane region" description="Helical" evidence="4">
    <location>
        <begin position="365"/>
        <end position="387"/>
    </location>
</feature>
<dbReference type="PROSITE" id="PS50835">
    <property type="entry name" value="IG_LIKE"/>
    <property type="match status" value="2"/>
</dbReference>
<feature type="domain" description="Ig-like" evidence="5">
    <location>
        <begin position="162"/>
        <end position="264"/>
    </location>
</feature>
<dbReference type="SMART" id="SM00409">
    <property type="entry name" value="IG"/>
    <property type="match status" value="2"/>
</dbReference>
<dbReference type="InterPro" id="IPR003598">
    <property type="entry name" value="Ig_sub2"/>
</dbReference>
<dbReference type="Proteomes" id="UP001331515">
    <property type="component" value="Unassembled WGS sequence"/>
</dbReference>
<dbReference type="InterPro" id="IPR003599">
    <property type="entry name" value="Ig_sub"/>
</dbReference>
<evidence type="ECO:0000256" key="2">
    <source>
        <dbReference type="ARBA" id="ARBA00023136"/>
    </source>
</evidence>
<proteinExistence type="predicted"/>
<evidence type="ECO:0000256" key="3">
    <source>
        <dbReference type="ARBA" id="ARBA00023157"/>
    </source>
</evidence>
<keyword evidence="4" id="KW-0812">Transmembrane</keyword>
<dbReference type="AlphaFoldDB" id="A0AAN8CUZ8"/>
<dbReference type="GO" id="GO:0016020">
    <property type="term" value="C:membrane"/>
    <property type="evidence" value="ECO:0007669"/>
    <property type="project" value="UniProtKB-SubCell"/>
</dbReference>
<dbReference type="PANTHER" id="PTHR46484:SF8">
    <property type="entry name" value="B-CELL RECEPTOR CD22-LIKE-RELATED"/>
    <property type="match status" value="1"/>
</dbReference>
<comment type="subcellular location">
    <subcellularLocation>
        <location evidence="1">Membrane</location>
        <topology evidence="1">Single-pass membrane protein</topology>
    </subcellularLocation>
</comment>
<organism evidence="6 7">
    <name type="scientific">Champsocephalus gunnari</name>
    <name type="common">Mackerel icefish</name>
    <dbReference type="NCBI Taxonomy" id="52237"/>
    <lineage>
        <taxon>Eukaryota</taxon>
        <taxon>Metazoa</taxon>
        <taxon>Chordata</taxon>
        <taxon>Craniata</taxon>
        <taxon>Vertebrata</taxon>
        <taxon>Euteleostomi</taxon>
        <taxon>Actinopterygii</taxon>
        <taxon>Neopterygii</taxon>
        <taxon>Teleostei</taxon>
        <taxon>Neoteleostei</taxon>
        <taxon>Acanthomorphata</taxon>
        <taxon>Eupercaria</taxon>
        <taxon>Perciformes</taxon>
        <taxon>Notothenioidei</taxon>
        <taxon>Channichthyidae</taxon>
        <taxon>Champsocephalus</taxon>
    </lineage>
</organism>
<dbReference type="InterPro" id="IPR007110">
    <property type="entry name" value="Ig-like_dom"/>
</dbReference>